<feature type="transmembrane region" description="Helical" evidence="1">
    <location>
        <begin position="371"/>
        <end position="391"/>
    </location>
</feature>
<feature type="transmembrane region" description="Helical" evidence="1">
    <location>
        <begin position="440"/>
        <end position="463"/>
    </location>
</feature>
<sequence>MLGQQEDDLLVETSPLPPVPIQEISEDRAITQTVLPSTPKSPVKISKPEIRTSLRALTFESVFATVFYSMIGGALLTNFLLELGAGPVEIGLLASIPQLVNLLQPLGAYLVDRSPSFHWYSMFIFVPSRLLWVILLPAIWLLTSSDISFDITGHQVLLLTLGIILVTNIIEALGRAPFLGWTAVLVPQRLRGRYFGFRNSLVSLTNLIGVPLLGLAVSKWPYGTLQGYGVVLVLGVVFGLSSLVSQFWLTDVNPQLLKVAGSETSQAQSGGIDLSFLKDANFLKFVFYIAIWCFAVNVSAPFFNLYMLDNLEIDISVVTIYNGIATGANMLLLLLWGKLADRIGNRPLLVFVGVLVGVTPLLWLGTGADSISLWVWFPLLHVLTGGTWAAIDLCTNNLMMAVAPLGNQSKYFAITGAVAGVSGAIGITCGSFLATQAGAGGLLGLFVLSGVLRLFALLPLLFVQEERSVPLDKLWQVLFPVRQQKVLIESKE</sequence>
<protein>
    <submittedName>
        <fullName evidence="2">MFS transporter</fullName>
    </submittedName>
</protein>
<reference evidence="2 3" key="1">
    <citation type="submission" date="2018-06" db="EMBL/GenBank/DDBJ databases">
        <title>Comparative genomics of Brasilonema spp. strains.</title>
        <authorList>
            <person name="Alvarenga D.O."/>
            <person name="Fiore M.F."/>
            <person name="Varani A.M."/>
        </authorList>
    </citation>
    <scope>NUCLEOTIDE SEQUENCE [LARGE SCALE GENOMIC DNA]</scope>
    <source>
        <strain evidence="2 3">SPC951</strain>
    </source>
</reference>
<keyword evidence="1" id="KW-0472">Membrane</keyword>
<feature type="transmembrane region" description="Helical" evidence="1">
    <location>
        <begin position="348"/>
        <end position="365"/>
    </location>
</feature>
<keyword evidence="3" id="KW-1185">Reference proteome</keyword>
<dbReference type="PANTHER" id="PTHR23526:SF2">
    <property type="entry name" value="MAJOR FACILITATOR SUPERFAMILY (MFS) PROFILE DOMAIN-CONTAINING PROTEIN"/>
    <property type="match status" value="1"/>
</dbReference>
<dbReference type="RefSeq" id="WP_169156368.1">
    <property type="nucleotide sequence ID" value="NZ_CAWPJE010000132.1"/>
</dbReference>
<dbReference type="SUPFAM" id="SSF103473">
    <property type="entry name" value="MFS general substrate transporter"/>
    <property type="match status" value="1"/>
</dbReference>
<comment type="caution">
    <text evidence="2">The sequence shown here is derived from an EMBL/GenBank/DDBJ whole genome shotgun (WGS) entry which is preliminary data.</text>
</comment>
<dbReference type="InterPro" id="IPR011701">
    <property type="entry name" value="MFS"/>
</dbReference>
<feature type="transmembrane region" description="Helical" evidence="1">
    <location>
        <begin position="155"/>
        <end position="174"/>
    </location>
</feature>
<evidence type="ECO:0000313" key="3">
    <source>
        <dbReference type="Proteomes" id="UP000718564"/>
    </source>
</evidence>
<gene>
    <name evidence="2" type="ORF">DP116_17360</name>
</gene>
<organism evidence="2 3">
    <name type="scientific">Brasilonema bromeliae SPC951</name>
    <dbReference type="NCBI Taxonomy" id="385972"/>
    <lineage>
        <taxon>Bacteria</taxon>
        <taxon>Bacillati</taxon>
        <taxon>Cyanobacteriota</taxon>
        <taxon>Cyanophyceae</taxon>
        <taxon>Nostocales</taxon>
        <taxon>Scytonemataceae</taxon>
        <taxon>Brasilonema</taxon>
        <taxon>Bromeliae group (in: Brasilonema)</taxon>
    </lineage>
</organism>
<evidence type="ECO:0000256" key="1">
    <source>
        <dbReference type="SAM" id="Phobius"/>
    </source>
</evidence>
<feature type="transmembrane region" description="Helical" evidence="1">
    <location>
        <begin position="285"/>
        <end position="303"/>
    </location>
</feature>
<proteinExistence type="predicted"/>
<dbReference type="EMBL" id="QMEB01000139">
    <property type="protein sequence ID" value="NMG21118.1"/>
    <property type="molecule type" value="Genomic_DNA"/>
</dbReference>
<accession>A0ABX1P9L5</accession>
<dbReference type="Pfam" id="PF07690">
    <property type="entry name" value="MFS_1"/>
    <property type="match status" value="1"/>
</dbReference>
<dbReference type="InterPro" id="IPR052528">
    <property type="entry name" value="Sugar_transport-like"/>
</dbReference>
<feature type="transmembrane region" description="Helical" evidence="1">
    <location>
        <begin position="57"/>
        <end position="80"/>
    </location>
</feature>
<feature type="transmembrane region" description="Helical" evidence="1">
    <location>
        <begin position="195"/>
        <end position="216"/>
    </location>
</feature>
<keyword evidence="1" id="KW-1133">Transmembrane helix</keyword>
<feature type="transmembrane region" description="Helical" evidence="1">
    <location>
        <begin position="315"/>
        <end position="336"/>
    </location>
</feature>
<dbReference type="Gene3D" id="1.20.1250.20">
    <property type="entry name" value="MFS general substrate transporter like domains"/>
    <property type="match status" value="2"/>
</dbReference>
<name>A0ABX1P9L5_9CYAN</name>
<evidence type="ECO:0000313" key="2">
    <source>
        <dbReference type="EMBL" id="NMG21118.1"/>
    </source>
</evidence>
<feature type="transmembrane region" description="Helical" evidence="1">
    <location>
        <begin position="411"/>
        <end position="434"/>
    </location>
</feature>
<dbReference type="PANTHER" id="PTHR23526">
    <property type="entry name" value="INTEGRAL MEMBRANE TRANSPORT PROTEIN-RELATED"/>
    <property type="match status" value="1"/>
</dbReference>
<feature type="transmembrane region" description="Helical" evidence="1">
    <location>
        <begin position="228"/>
        <end position="249"/>
    </location>
</feature>
<feature type="transmembrane region" description="Helical" evidence="1">
    <location>
        <begin position="123"/>
        <end position="143"/>
    </location>
</feature>
<keyword evidence="1" id="KW-0812">Transmembrane</keyword>
<dbReference type="InterPro" id="IPR036259">
    <property type="entry name" value="MFS_trans_sf"/>
</dbReference>
<dbReference type="Proteomes" id="UP000718564">
    <property type="component" value="Unassembled WGS sequence"/>
</dbReference>